<dbReference type="Proteomes" id="UP000325849">
    <property type="component" value="Unassembled WGS sequence"/>
</dbReference>
<keyword evidence="2" id="KW-0812">Transmembrane</keyword>
<keyword evidence="5" id="KW-1185">Reference proteome</keyword>
<dbReference type="Gene3D" id="2.80.10.50">
    <property type="match status" value="1"/>
</dbReference>
<keyword evidence="2" id="KW-1133">Transmembrane helix</keyword>
<dbReference type="SMART" id="SM00458">
    <property type="entry name" value="RICIN"/>
    <property type="match status" value="1"/>
</dbReference>
<dbReference type="AlphaFoldDB" id="A0A5N8V649"/>
<evidence type="ECO:0000313" key="5">
    <source>
        <dbReference type="Proteomes" id="UP000325849"/>
    </source>
</evidence>
<feature type="compositionally biased region" description="Low complexity" evidence="1">
    <location>
        <begin position="114"/>
        <end position="143"/>
    </location>
</feature>
<reference evidence="4 5" key="1">
    <citation type="submission" date="2019-07" db="EMBL/GenBank/DDBJ databases">
        <title>New species of Amycolatopsis and Streptomyces.</title>
        <authorList>
            <person name="Duangmal K."/>
            <person name="Teo W.F.A."/>
            <person name="Lipun K."/>
        </authorList>
    </citation>
    <scope>NUCLEOTIDE SEQUENCE [LARGE SCALE GENOMIC DNA]</scope>
    <source>
        <strain evidence="4 5">NBRC 109810</strain>
    </source>
</reference>
<dbReference type="EMBL" id="VJZD01000013">
    <property type="protein sequence ID" value="MPY30750.1"/>
    <property type="molecule type" value="Genomic_DNA"/>
</dbReference>
<evidence type="ECO:0000256" key="1">
    <source>
        <dbReference type="SAM" id="MobiDB-lite"/>
    </source>
</evidence>
<dbReference type="SUPFAM" id="SSF50370">
    <property type="entry name" value="Ricin B-like lectins"/>
    <property type="match status" value="1"/>
</dbReference>
<feature type="transmembrane region" description="Helical" evidence="2">
    <location>
        <begin position="81"/>
        <end position="101"/>
    </location>
</feature>
<organism evidence="4 5">
    <name type="scientific">Streptomyces adustus</name>
    <dbReference type="NCBI Taxonomy" id="1609272"/>
    <lineage>
        <taxon>Bacteria</taxon>
        <taxon>Bacillati</taxon>
        <taxon>Actinomycetota</taxon>
        <taxon>Actinomycetes</taxon>
        <taxon>Kitasatosporales</taxon>
        <taxon>Streptomycetaceae</taxon>
        <taxon>Streptomyces</taxon>
    </lineage>
</organism>
<comment type="caution">
    <text evidence="4">The sequence shown here is derived from an EMBL/GenBank/DDBJ whole genome shotgun (WGS) entry which is preliminary data.</text>
</comment>
<accession>A0A5N8V649</accession>
<sequence length="345" mass="35362">MVSVLLLIRCLLLCVHPLPKEAPIRASCLSVVYQFTGDEVPPQPKPQDPPLLDGASSRFADAFIRRTTQARENGNRGVRPWAWAAGATALTACILLIVFAVTKFPSGSDDKGKAAASSAVSPGTHSSPQPGGPHGSPSASARPHGAHGAKDGAGSPANGGGQQAGDSGAKSNGNNEATATQSTPASGTNAASGSDSAARRVQTTGSTPSTRVATYPGVAVFSHASGRCVAATGAANVKATSGTRLEIWDCVGGSWEKIDFRSDGTARMFGLCMSIAGASQNDGAAIQLATCNGSWAQRFNLNDAHDLVNTTIGKCVDVVDNGTANGTKLQLWTCFGTDNQKWSKR</sequence>
<gene>
    <name evidence="4" type="ORF">FNH09_05305</name>
</gene>
<dbReference type="Pfam" id="PF00652">
    <property type="entry name" value="Ricin_B_lectin"/>
    <property type="match status" value="1"/>
</dbReference>
<feature type="domain" description="Ricin B lectin" evidence="3">
    <location>
        <begin position="215"/>
        <end position="345"/>
    </location>
</feature>
<name>A0A5N8V649_9ACTN</name>
<dbReference type="PROSITE" id="PS50231">
    <property type="entry name" value="RICIN_B_LECTIN"/>
    <property type="match status" value="1"/>
</dbReference>
<feature type="compositionally biased region" description="Polar residues" evidence="1">
    <location>
        <begin position="169"/>
        <end position="212"/>
    </location>
</feature>
<dbReference type="InterPro" id="IPR035992">
    <property type="entry name" value="Ricin_B-like_lectins"/>
</dbReference>
<evidence type="ECO:0000313" key="4">
    <source>
        <dbReference type="EMBL" id="MPY30750.1"/>
    </source>
</evidence>
<feature type="region of interest" description="Disordered" evidence="1">
    <location>
        <begin position="108"/>
        <end position="212"/>
    </location>
</feature>
<dbReference type="InterPro" id="IPR000772">
    <property type="entry name" value="Ricin_B_lectin"/>
</dbReference>
<evidence type="ECO:0000256" key="2">
    <source>
        <dbReference type="SAM" id="Phobius"/>
    </source>
</evidence>
<evidence type="ECO:0000259" key="3">
    <source>
        <dbReference type="SMART" id="SM00458"/>
    </source>
</evidence>
<proteinExistence type="predicted"/>
<protein>
    <submittedName>
        <fullName evidence="4">RICIN domain-containing protein</fullName>
    </submittedName>
</protein>
<keyword evidence="2" id="KW-0472">Membrane</keyword>